<name>A0A917KXG2_9PROT</name>
<accession>A0A917KXG2</accession>
<sequence>MTNTLPPLPAFAVSGAAAEPRPEVATLRLGGLSPLFPPRAVADAGQLRLGGLSPLFGRG</sequence>
<proteinExistence type="predicted"/>
<dbReference type="Proteomes" id="UP000661507">
    <property type="component" value="Unassembled WGS sequence"/>
</dbReference>
<protein>
    <submittedName>
        <fullName evidence="1">Uncharacterized protein</fullName>
    </submittedName>
</protein>
<gene>
    <name evidence="1" type="ORF">GCM10011320_41070</name>
</gene>
<dbReference type="RefSeq" id="WP_188970160.1">
    <property type="nucleotide sequence ID" value="NZ_BMKW01000010.1"/>
</dbReference>
<organism evidence="1 2">
    <name type="scientific">Neoroseomonas lacus</name>
    <dbReference type="NCBI Taxonomy" id="287609"/>
    <lineage>
        <taxon>Bacteria</taxon>
        <taxon>Pseudomonadati</taxon>
        <taxon>Pseudomonadota</taxon>
        <taxon>Alphaproteobacteria</taxon>
        <taxon>Acetobacterales</taxon>
        <taxon>Acetobacteraceae</taxon>
        <taxon>Neoroseomonas</taxon>
    </lineage>
</organism>
<comment type="caution">
    <text evidence="1">The sequence shown here is derived from an EMBL/GenBank/DDBJ whole genome shotgun (WGS) entry which is preliminary data.</text>
</comment>
<dbReference type="AlphaFoldDB" id="A0A917KXG2"/>
<reference evidence="1" key="2">
    <citation type="submission" date="2020-09" db="EMBL/GenBank/DDBJ databases">
        <authorList>
            <person name="Sun Q."/>
            <person name="Zhou Y."/>
        </authorList>
    </citation>
    <scope>NUCLEOTIDE SEQUENCE</scope>
    <source>
        <strain evidence="1">CGMCC 1.3617</strain>
    </source>
</reference>
<keyword evidence="2" id="KW-1185">Reference proteome</keyword>
<evidence type="ECO:0000313" key="1">
    <source>
        <dbReference type="EMBL" id="GGJ29529.1"/>
    </source>
</evidence>
<dbReference type="EMBL" id="BMKW01000010">
    <property type="protein sequence ID" value="GGJ29529.1"/>
    <property type="molecule type" value="Genomic_DNA"/>
</dbReference>
<evidence type="ECO:0000313" key="2">
    <source>
        <dbReference type="Proteomes" id="UP000661507"/>
    </source>
</evidence>
<reference evidence="1" key="1">
    <citation type="journal article" date="2014" name="Int. J. Syst. Evol. Microbiol.">
        <title>Complete genome sequence of Corynebacterium casei LMG S-19264T (=DSM 44701T), isolated from a smear-ripened cheese.</title>
        <authorList>
            <consortium name="US DOE Joint Genome Institute (JGI-PGF)"/>
            <person name="Walter F."/>
            <person name="Albersmeier A."/>
            <person name="Kalinowski J."/>
            <person name="Ruckert C."/>
        </authorList>
    </citation>
    <scope>NUCLEOTIDE SEQUENCE</scope>
    <source>
        <strain evidence="1">CGMCC 1.3617</strain>
    </source>
</reference>